<gene>
    <name evidence="1" type="ORF">HHO47_18750</name>
</gene>
<evidence type="ECO:0000313" key="1">
    <source>
        <dbReference type="EMBL" id="NMM42780.1"/>
    </source>
</evidence>
<name>A0A7Y0DWC0_9GAMM</name>
<dbReference type="Proteomes" id="UP000570493">
    <property type="component" value="Unassembled WGS sequence"/>
</dbReference>
<accession>A0A7Y0DWC0</accession>
<dbReference type="RefSeq" id="WP_169021668.1">
    <property type="nucleotide sequence ID" value="NZ_JABBMT010000066.1"/>
</dbReference>
<comment type="caution">
    <text evidence="1">The sequence shown here is derived from an EMBL/GenBank/DDBJ whole genome shotgun (WGS) entry which is preliminary data.</text>
</comment>
<reference evidence="1" key="1">
    <citation type="submission" date="2020-04" db="EMBL/GenBank/DDBJ databases">
        <title>Genome Sequencing for Pseudoaltermonas arctica.</title>
        <authorList>
            <person name="Elkins N.S."/>
        </authorList>
    </citation>
    <scope>NUCLEOTIDE SEQUENCE [LARGE SCALE GENOMIC DNA]</scope>
    <source>
        <strain evidence="1">NEC-BIFX-2020_0012</strain>
    </source>
</reference>
<keyword evidence="2" id="KW-1185">Reference proteome</keyword>
<dbReference type="AlphaFoldDB" id="A0A7Y0DWC0"/>
<organism evidence="1 2">
    <name type="scientific">Pseudoalteromonas arctica</name>
    <dbReference type="NCBI Taxonomy" id="394751"/>
    <lineage>
        <taxon>Bacteria</taxon>
        <taxon>Pseudomonadati</taxon>
        <taxon>Pseudomonadota</taxon>
        <taxon>Gammaproteobacteria</taxon>
        <taxon>Alteromonadales</taxon>
        <taxon>Pseudoalteromonadaceae</taxon>
        <taxon>Pseudoalteromonas</taxon>
    </lineage>
</organism>
<protein>
    <submittedName>
        <fullName evidence="1">Uncharacterized protein</fullName>
    </submittedName>
</protein>
<dbReference type="EMBL" id="JABBMT010000066">
    <property type="protein sequence ID" value="NMM42780.1"/>
    <property type="molecule type" value="Genomic_DNA"/>
</dbReference>
<evidence type="ECO:0000313" key="2">
    <source>
        <dbReference type="Proteomes" id="UP000570493"/>
    </source>
</evidence>
<sequence>MLLLELYKKVELRPFIPVVAEFQSRLAGIESECEPLGLSLEKEMQSEQEIFFALVSQKALAFDVTNEIGEVWDIRLEPFSHFKSRSKKITFPFMGCNEQKQQNISEWIIALCNWEGSFLYSSAKH</sequence>
<proteinExistence type="predicted"/>